<dbReference type="InterPro" id="IPR051312">
    <property type="entry name" value="Diverse_Substr_Oxidored"/>
</dbReference>
<evidence type="ECO:0000313" key="6">
    <source>
        <dbReference type="Proteomes" id="UP001609176"/>
    </source>
</evidence>
<gene>
    <name evidence="4" type="ORF">ACHIPV_11040</name>
    <name evidence="2" type="ORF">ACHIPZ_16625</name>
    <name evidence="3" type="ORF">ACHIRB_28855</name>
</gene>
<keyword evidence="7" id="KW-1185">Reference proteome</keyword>
<dbReference type="RefSeq" id="WP_395115512.1">
    <property type="nucleotide sequence ID" value="NZ_JBIMSN010000154.1"/>
</dbReference>
<evidence type="ECO:0000313" key="7">
    <source>
        <dbReference type="Proteomes" id="UP001609219"/>
    </source>
</evidence>
<dbReference type="InterPro" id="IPR016169">
    <property type="entry name" value="FAD-bd_PCMH_sub2"/>
</dbReference>
<reference evidence="5 6" key="1">
    <citation type="submission" date="2024-10" db="EMBL/GenBank/DDBJ databases">
        <authorList>
            <person name="Riesco R."/>
        </authorList>
    </citation>
    <scope>NUCLEOTIDE SEQUENCE [LARGE SCALE GENOMIC DNA]</scope>
    <source>
        <strain evidence="4 6">NCIMB 15448</strain>
        <strain evidence="2 5">NCIMB 15449</strain>
        <strain evidence="3 7">NCIMB 15450</strain>
    </source>
</reference>
<dbReference type="Proteomes" id="UP001609219">
    <property type="component" value="Unassembled WGS sequence"/>
</dbReference>
<evidence type="ECO:0000313" key="2">
    <source>
        <dbReference type="EMBL" id="MFH5209806.1"/>
    </source>
</evidence>
<protein>
    <submittedName>
        <fullName evidence="4">FAD binding domain-containing protein</fullName>
    </submittedName>
</protein>
<dbReference type="EMBL" id="JBIMSO010000058">
    <property type="protein sequence ID" value="MFH5209806.1"/>
    <property type="molecule type" value="Genomic_DNA"/>
</dbReference>
<dbReference type="SUPFAM" id="SSF56176">
    <property type="entry name" value="FAD-binding/transporter-associated domain-like"/>
    <property type="match status" value="1"/>
</dbReference>
<evidence type="ECO:0000313" key="5">
    <source>
        <dbReference type="Proteomes" id="UP001609175"/>
    </source>
</evidence>
<dbReference type="Proteomes" id="UP001609175">
    <property type="component" value="Unassembled WGS sequence"/>
</dbReference>
<comment type="caution">
    <text evidence="4">The sequence shown here is derived from an EMBL/GenBank/DDBJ whole genome shotgun (WGS) entry which is preliminary data.</text>
</comment>
<proteinExistence type="predicted"/>
<evidence type="ECO:0000313" key="4">
    <source>
        <dbReference type="EMBL" id="MFH5242413.1"/>
    </source>
</evidence>
<feature type="domain" description="FAD-binding PCMH-type" evidence="1">
    <location>
        <begin position="1"/>
        <end position="176"/>
    </location>
</feature>
<dbReference type="Gene3D" id="3.30.465.10">
    <property type="match status" value="1"/>
</dbReference>
<name>A0ABW7KIY3_9NOCA</name>
<dbReference type="EMBL" id="JBIMSP010000014">
    <property type="protein sequence ID" value="MFH5242413.1"/>
    <property type="molecule type" value="Genomic_DNA"/>
</dbReference>
<accession>A0ABW7KIY3</accession>
<evidence type="ECO:0000259" key="1">
    <source>
        <dbReference type="PROSITE" id="PS51387"/>
    </source>
</evidence>
<dbReference type="EMBL" id="JBIMSN010000154">
    <property type="protein sequence ID" value="MFH5232544.1"/>
    <property type="molecule type" value="Genomic_DNA"/>
</dbReference>
<dbReference type="PANTHER" id="PTHR42659:SF9">
    <property type="entry name" value="XANTHINE DEHYDROGENASE FAD-BINDING SUBUNIT XDHB-RELATED"/>
    <property type="match status" value="1"/>
</dbReference>
<dbReference type="PROSITE" id="PS51387">
    <property type="entry name" value="FAD_PCMH"/>
    <property type="match status" value="1"/>
</dbReference>
<dbReference type="InterPro" id="IPR016166">
    <property type="entry name" value="FAD-bd_PCMH"/>
</dbReference>
<dbReference type="InterPro" id="IPR002346">
    <property type="entry name" value="Mopterin_DH_FAD-bd"/>
</dbReference>
<dbReference type="Proteomes" id="UP001609176">
    <property type="component" value="Unassembled WGS sequence"/>
</dbReference>
<dbReference type="InterPro" id="IPR036318">
    <property type="entry name" value="FAD-bd_PCMH-like_sf"/>
</dbReference>
<evidence type="ECO:0000313" key="3">
    <source>
        <dbReference type="EMBL" id="MFH5232544.1"/>
    </source>
</evidence>
<sequence>MDLNEIVDIAVVGTRNDLAQLGTSDAVIAGGTWLFSEPQPGIRRLFDITGLGWEPVTVETSGLELAATCTVERVSALSRELPPDWAAAPLLNQCCTALLASYKIWGSATVGGNLCLSFPAGAMISLATALDATVTIWRADGSDRSVAITEFVTGAATNVLETGDVVRSVFLPAAALRARTAFRKIALAPLGRSGAVLVGRLDLPTDGGAFALAVTGGTIRPLSLRFDAVPTADALDAALDDIPDDVWHDDAHGAPDWRKAVSRVLAHEIRQELA</sequence>
<dbReference type="PANTHER" id="PTHR42659">
    <property type="entry name" value="XANTHINE DEHYDROGENASE SUBUNIT C-RELATED"/>
    <property type="match status" value="1"/>
</dbReference>
<dbReference type="Pfam" id="PF00941">
    <property type="entry name" value="FAD_binding_5"/>
    <property type="match status" value="1"/>
</dbReference>
<organism evidence="4 6">
    <name type="scientific">Antrihabitans spumae</name>
    <dbReference type="NCBI Taxonomy" id="3373370"/>
    <lineage>
        <taxon>Bacteria</taxon>
        <taxon>Bacillati</taxon>
        <taxon>Actinomycetota</taxon>
        <taxon>Actinomycetes</taxon>
        <taxon>Mycobacteriales</taxon>
        <taxon>Nocardiaceae</taxon>
        <taxon>Antrihabitans</taxon>
    </lineage>
</organism>